<dbReference type="Proteomes" id="UP000003645">
    <property type="component" value="Chromosome"/>
</dbReference>
<proteinExistence type="predicted"/>
<sequence>MLIVSKKLTPAFKKTLISAPEPQYVPETSLCDWIIREVAMQDYGMLLCINRNTQMPIVLPGAEFLKVSPVSVLRQVLMFVMAGMGISSIKLTEYVNCIAHGEVSYQNMTADFLVEKAFRAYAPELAKIDVERLDDDQLLNQLGILSLTLGSSTKVFCDLREPKIAPAVRFKDQINQEWRLPAQRKGGMAEKSAWEFDYRLFHQWDDQIQKTPAWTGYAAIVREMRQVNDAFLRRYHDYLEQTEMVDDTRMQQYLRLADVYLNRYLIASHPETLTSDLTAPTAYLFEWLLEHGQIKAENVQLVIDAMLAFGAFIKVAGVYSTLDEDLYRQAVRDGGDRVRAFFKAAAAQAQLEAKDDAPVSRQEVAGSQADTLVQELMALADDERLVDALADVFNQTPALIDKLLAKMTPLQQQNLARKLARLLTDDHDD</sequence>
<organism evidence="1 2">
    <name type="scientific">Limosilactobacillus mucosae LM1</name>
    <dbReference type="NCBI Taxonomy" id="1130798"/>
    <lineage>
        <taxon>Bacteria</taxon>
        <taxon>Bacillati</taxon>
        <taxon>Bacillota</taxon>
        <taxon>Bacilli</taxon>
        <taxon>Lactobacillales</taxon>
        <taxon>Lactobacillaceae</taxon>
        <taxon>Limosilactobacillus</taxon>
    </lineage>
</organism>
<gene>
    <name evidence="1" type="ORF">LBLM1_06285</name>
</gene>
<protein>
    <submittedName>
        <fullName evidence="1">Uncharacterized protein</fullName>
    </submittedName>
</protein>
<reference evidence="1 2" key="1">
    <citation type="journal article" date="2012" name="J. Bacteriol.">
        <title>Genome sequence of Lactobacillus mucosae LM1, isolated from piglet feces.</title>
        <authorList>
            <person name="Lee J.H."/>
            <person name="Valeriano V.D."/>
            <person name="Shin Y.R."/>
            <person name="Chae J.P."/>
            <person name="Kim G.B."/>
            <person name="Ham J.S."/>
            <person name="Chun J."/>
            <person name="Kang D.K."/>
        </authorList>
    </citation>
    <scope>NUCLEOTIDE SEQUENCE [LARGE SCALE GENOMIC DNA]</scope>
    <source>
        <strain evidence="1 2">LM1</strain>
    </source>
</reference>
<name>A0A0D4CL69_LIMMU</name>
<dbReference type="HOGENOM" id="CLU_639032_0_0_9"/>
<dbReference type="EMBL" id="CP011013">
    <property type="protein sequence ID" value="AJT50660.1"/>
    <property type="molecule type" value="Genomic_DNA"/>
</dbReference>
<dbReference type="RefSeq" id="WP_045025364.1">
    <property type="nucleotide sequence ID" value="NZ_CP011013.1"/>
</dbReference>
<dbReference type="OrthoDB" id="9908778at2"/>
<dbReference type="AlphaFoldDB" id="A0A0D4CL69"/>
<evidence type="ECO:0000313" key="2">
    <source>
        <dbReference type="Proteomes" id="UP000003645"/>
    </source>
</evidence>
<keyword evidence="2" id="KW-1185">Reference proteome</keyword>
<evidence type="ECO:0000313" key="1">
    <source>
        <dbReference type="EMBL" id="AJT50660.1"/>
    </source>
</evidence>
<accession>A0A0D4CL69</accession>
<dbReference type="KEGG" id="lmu:LBLM1_06285"/>